<organism evidence="8 9">
    <name type="scientific">Peribacillus simplex</name>
    <dbReference type="NCBI Taxonomy" id="1478"/>
    <lineage>
        <taxon>Bacteria</taxon>
        <taxon>Bacillati</taxon>
        <taxon>Bacillota</taxon>
        <taxon>Bacilli</taxon>
        <taxon>Bacillales</taxon>
        <taxon>Bacillaceae</taxon>
        <taxon>Peribacillus</taxon>
    </lineage>
</organism>
<name>A0AA90NZU6_9BACI</name>
<feature type="domain" description="Manganese/iron superoxide dismutase N-terminal" evidence="6">
    <location>
        <begin position="89"/>
        <end position="169"/>
    </location>
</feature>
<dbReference type="PANTHER" id="PTHR11404:SF6">
    <property type="entry name" value="SUPEROXIDE DISMUTASE [MN], MITOCHONDRIAL"/>
    <property type="match status" value="1"/>
</dbReference>
<dbReference type="InterPro" id="IPR019831">
    <property type="entry name" value="Mn/Fe_SOD_N"/>
</dbReference>
<dbReference type="InterPro" id="IPR001189">
    <property type="entry name" value="Mn/Fe_SOD"/>
</dbReference>
<dbReference type="PRINTS" id="PR01703">
    <property type="entry name" value="MNSODISMTASE"/>
</dbReference>
<comment type="similarity">
    <text evidence="1">Belongs to the iron/manganese superoxide dismutase family.</text>
</comment>
<proteinExistence type="inferred from homology"/>
<dbReference type="InterPro" id="IPR019832">
    <property type="entry name" value="Mn/Fe_SOD_C"/>
</dbReference>
<evidence type="ECO:0000256" key="2">
    <source>
        <dbReference type="ARBA" id="ARBA00012682"/>
    </source>
</evidence>
<dbReference type="PROSITE" id="PS00088">
    <property type="entry name" value="SOD_MN"/>
    <property type="match status" value="1"/>
</dbReference>
<sequence>MSDVRDYAKEVSDWVDGVMEYLEKIDITDSPLLSNIERLSELAKDMDGEEMDYEDMVLIEEEMARVYEEIEELAREFSIQERQSVPIGKHTLPPLPYAYDALEPTISREIMYLHHDKHHQTYVDGLNKAELMMKKARETNDFSLLKHWEKEAAFHGSGHYLHTLFWEVMIPGGSGQPRGDLLKQIEKDFGSFAAFKSHFSEAAKQVEGVGWAILVWVPRSRRLEILQSELHMVLTQWDTIPILVLDVWEHAYYLQYKNNRASYVDKWWDVVNWPKTAVRFTEAKKLIWKRQ</sequence>
<dbReference type="GO" id="GO:0046872">
    <property type="term" value="F:metal ion binding"/>
    <property type="evidence" value="ECO:0007669"/>
    <property type="project" value="UniProtKB-KW"/>
</dbReference>
<dbReference type="SUPFAM" id="SSF54719">
    <property type="entry name" value="Fe,Mn superoxide dismutase (SOD), C-terminal domain"/>
    <property type="match status" value="1"/>
</dbReference>
<evidence type="ECO:0000259" key="7">
    <source>
        <dbReference type="Pfam" id="PF02777"/>
    </source>
</evidence>
<keyword evidence="3" id="KW-0479">Metal-binding</keyword>
<gene>
    <name evidence="8" type="ORF">Q8G35_10470</name>
</gene>
<dbReference type="GO" id="GO:0004784">
    <property type="term" value="F:superoxide dismutase activity"/>
    <property type="evidence" value="ECO:0007669"/>
    <property type="project" value="UniProtKB-EC"/>
</dbReference>
<keyword evidence="4 8" id="KW-0560">Oxidoreductase</keyword>
<dbReference type="SUPFAM" id="SSF46609">
    <property type="entry name" value="Fe,Mn superoxide dismutase (SOD), N-terminal domain"/>
    <property type="match status" value="1"/>
</dbReference>
<dbReference type="InterPro" id="IPR036314">
    <property type="entry name" value="SOD_C_sf"/>
</dbReference>
<dbReference type="EC" id="1.15.1.1" evidence="2"/>
<comment type="caution">
    <text evidence="8">The sequence shown here is derived from an EMBL/GenBank/DDBJ whole genome shotgun (WGS) entry which is preliminary data.</text>
</comment>
<dbReference type="Gene3D" id="3.55.40.20">
    <property type="entry name" value="Iron/manganese superoxide dismutase, C-terminal domain"/>
    <property type="match status" value="1"/>
</dbReference>
<feature type="coiled-coil region" evidence="5">
    <location>
        <begin position="56"/>
        <end position="83"/>
    </location>
</feature>
<dbReference type="Pfam" id="PF00081">
    <property type="entry name" value="Sod_Fe_N"/>
    <property type="match status" value="1"/>
</dbReference>
<accession>A0AA90NZU6</accession>
<dbReference type="InterPro" id="IPR050265">
    <property type="entry name" value="Fe/Mn_Superoxide_Dismutase"/>
</dbReference>
<dbReference type="FunFam" id="1.10.287.990:FF:000001">
    <property type="entry name" value="Superoxide dismutase"/>
    <property type="match status" value="1"/>
</dbReference>
<reference evidence="8" key="1">
    <citation type="submission" date="2023-07" db="EMBL/GenBank/DDBJ databases">
        <title>Murine gut Bacillus species.</title>
        <authorList>
            <person name="Gutman E."/>
            <person name="Hashuel R."/>
            <person name="Litvak Y."/>
        </authorList>
    </citation>
    <scope>NUCLEOTIDE SEQUENCE</scope>
    <source>
        <strain evidence="8">RU283</strain>
    </source>
</reference>
<dbReference type="InterPro" id="IPR019833">
    <property type="entry name" value="Mn/Fe_SOD_BS"/>
</dbReference>
<dbReference type="Pfam" id="PF02777">
    <property type="entry name" value="Sod_Fe_C"/>
    <property type="match status" value="1"/>
</dbReference>
<evidence type="ECO:0000259" key="6">
    <source>
        <dbReference type="Pfam" id="PF00081"/>
    </source>
</evidence>
<dbReference type="PANTHER" id="PTHR11404">
    <property type="entry name" value="SUPEROXIDE DISMUTASE 2"/>
    <property type="match status" value="1"/>
</dbReference>
<protein>
    <recommendedName>
        <fullName evidence="2">superoxide dismutase</fullName>
        <ecNumber evidence="2">1.15.1.1</ecNumber>
    </recommendedName>
</protein>
<keyword evidence="5" id="KW-0175">Coiled coil</keyword>
<evidence type="ECO:0000313" key="9">
    <source>
        <dbReference type="Proteomes" id="UP001178277"/>
    </source>
</evidence>
<evidence type="ECO:0000256" key="4">
    <source>
        <dbReference type="ARBA" id="ARBA00023002"/>
    </source>
</evidence>
<evidence type="ECO:0000256" key="5">
    <source>
        <dbReference type="SAM" id="Coils"/>
    </source>
</evidence>
<evidence type="ECO:0000256" key="1">
    <source>
        <dbReference type="ARBA" id="ARBA00008714"/>
    </source>
</evidence>
<dbReference type="InterPro" id="IPR036324">
    <property type="entry name" value="Mn/Fe_SOD_N_sf"/>
</dbReference>
<dbReference type="Proteomes" id="UP001178277">
    <property type="component" value="Unassembled WGS sequence"/>
</dbReference>
<dbReference type="FunFam" id="3.55.40.20:FF:000004">
    <property type="entry name" value="Superoxide dismutase [Fe]"/>
    <property type="match status" value="1"/>
</dbReference>
<dbReference type="Gene3D" id="1.10.287.990">
    <property type="entry name" value="Fe,Mn superoxide dismutase (SOD) domain"/>
    <property type="match status" value="1"/>
</dbReference>
<dbReference type="AlphaFoldDB" id="A0AA90NZU6"/>
<feature type="domain" description="Manganese/iron superoxide dismutase C-terminal" evidence="7">
    <location>
        <begin position="177"/>
        <end position="276"/>
    </location>
</feature>
<dbReference type="EMBL" id="JAUUTP010000008">
    <property type="protein sequence ID" value="MDP1418836.1"/>
    <property type="molecule type" value="Genomic_DNA"/>
</dbReference>
<dbReference type="RefSeq" id="WP_305160133.1">
    <property type="nucleotide sequence ID" value="NZ_JAUUTP010000008.1"/>
</dbReference>
<evidence type="ECO:0000256" key="3">
    <source>
        <dbReference type="ARBA" id="ARBA00022723"/>
    </source>
</evidence>
<evidence type="ECO:0000313" key="8">
    <source>
        <dbReference type="EMBL" id="MDP1418836.1"/>
    </source>
</evidence>